<dbReference type="InterPro" id="IPR018744">
    <property type="entry name" value="DUF2293"/>
</dbReference>
<evidence type="ECO:0000259" key="1">
    <source>
        <dbReference type="Pfam" id="PF10056"/>
    </source>
</evidence>
<dbReference type="PANTHER" id="PTHR38113">
    <property type="match status" value="1"/>
</dbReference>
<dbReference type="Pfam" id="PF10056">
    <property type="entry name" value="DUF2293"/>
    <property type="match status" value="1"/>
</dbReference>
<comment type="caution">
    <text evidence="2">The sequence shown here is derived from an EMBL/GenBank/DDBJ whole genome shotgun (WGS) entry which is preliminary data.</text>
</comment>
<keyword evidence="3" id="KW-1185">Reference proteome</keyword>
<organism evidence="2 3">
    <name type="scientific">Amycolatopsis acididurans</name>
    <dbReference type="NCBI Taxonomy" id="2724524"/>
    <lineage>
        <taxon>Bacteria</taxon>
        <taxon>Bacillati</taxon>
        <taxon>Actinomycetota</taxon>
        <taxon>Actinomycetes</taxon>
        <taxon>Pseudonocardiales</taxon>
        <taxon>Pseudonocardiaceae</taxon>
        <taxon>Amycolatopsis</taxon>
    </lineage>
</organism>
<dbReference type="EMBL" id="JAAXLS010000004">
    <property type="protein sequence ID" value="NKQ52967.1"/>
    <property type="molecule type" value="Genomic_DNA"/>
</dbReference>
<sequence>MADQPKLQRRVDTAAEQALRRVKYVAPVDLLVILGWLPSVKVEAWRQGRLGPLADELPVDRDKVATAFEYLLAWATAHGLRPSETTYTAATRDRRALVFTGDEATDTLFRTHWISAELSDKQRERLEARQNKAPDLVVISPSGEWTCAECDTRGSAGEFLLPEQEPLCLTCADFDHLVFLPAGNAALSRRAKKESSLSALVMRFNKRRKRHERQGILVEQAALERAEEQCLADEDVRARRRERDAERRALQDVEFQAAMAAEILRLYPGCPAERAQAIAEHAGTRGSGRVGRSAAGRALDEEAVRLAVIASVRHADTDYDDLLMSGVPRAEARDRIRDTIDKVLKSWA</sequence>
<proteinExistence type="predicted"/>
<gene>
    <name evidence="2" type="ORF">HFP15_08750</name>
</gene>
<dbReference type="RefSeq" id="WP_168513444.1">
    <property type="nucleotide sequence ID" value="NZ_JAAXLS010000004.1"/>
</dbReference>
<evidence type="ECO:0000313" key="3">
    <source>
        <dbReference type="Proteomes" id="UP000715441"/>
    </source>
</evidence>
<dbReference type="PANTHER" id="PTHR38113:SF2">
    <property type="entry name" value="DUF2293 DOMAIN-CONTAINING PROTEIN"/>
    <property type="match status" value="1"/>
</dbReference>
<accession>A0ABX1IZM7</accession>
<dbReference type="Proteomes" id="UP000715441">
    <property type="component" value="Unassembled WGS sequence"/>
</dbReference>
<protein>
    <submittedName>
        <fullName evidence="2">DUF2293 domain-containing protein</fullName>
    </submittedName>
</protein>
<evidence type="ECO:0000313" key="2">
    <source>
        <dbReference type="EMBL" id="NKQ52967.1"/>
    </source>
</evidence>
<reference evidence="2 3" key="1">
    <citation type="submission" date="2020-04" db="EMBL/GenBank/DDBJ databases">
        <title>Novel species.</title>
        <authorList>
            <person name="Teo W.F.A."/>
            <person name="Lipun K."/>
            <person name="Srisuk N."/>
            <person name="Duangmal K."/>
        </authorList>
    </citation>
    <scope>NUCLEOTIDE SEQUENCE [LARGE SCALE GENOMIC DNA]</scope>
    <source>
        <strain evidence="2 3">K13G38</strain>
    </source>
</reference>
<name>A0ABX1IZM7_9PSEU</name>
<feature type="domain" description="DUF2293" evidence="1">
    <location>
        <begin position="263"/>
        <end position="347"/>
    </location>
</feature>